<feature type="region of interest" description="Disordered" evidence="6">
    <location>
        <begin position="857"/>
        <end position="898"/>
    </location>
</feature>
<dbReference type="Pfam" id="PF13086">
    <property type="entry name" value="AAA_11"/>
    <property type="match status" value="1"/>
</dbReference>
<evidence type="ECO:0000256" key="1">
    <source>
        <dbReference type="ARBA" id="ARBA00022741"/>
    </source>
</evidence>
<feature type="compositionally biased region" description="Low complexity" evidence="6">
    <location>
        <begin position="2610"/>
        <end position="2622"/>
    </location>
</feature>
<gene>
    <name evidence="8" type="ORF">GPECTOR_8g218</name>
</gene>
<dbReference type="InterPro" id="IPR047187">
    <property type="entry name" value="SF1_C_Upf1"/>
</dbReference>
<name>A0A150GSK5_GONPE</name>
<feature type="compositionally biased region" description="Polar residues" evidence="6">
    <location>
        <begin position="1783"/>
        <end position="1792"/>
    </location>
</feature>
<dbReference type="Gene3D" id="3.40.50.300">
    <property type="entry name" value="P-loop containing nucleotide triphosphate hydrolases"/>
    <property type="match status" value="4"/>
</dbReference>
<reference evidence="9" key="1">
    <citation type="journal article" date="2016" name="Nat. Commun.">
        <title>The Gonium pectorale genome demonstrates co-option of cell cycle regulation during the evolution of multicellularity.</title>
        <authorList>
            <person name="Hanschen E.R."/>
            <person name="Marriage T.N."/>
            <person name="Ferris P.J."/>
            <person name="Hamaji T."/>
            <person name="Toyoda A."/>
            <person name="Fujiyama A."/>
            <person name="Neme R."/>
            <person name="Noguchi H."/>
            <person name="Minakuchi Y."/>
            <person name="Suzuki M."/>
            <person name="Kawai-Toyooka H."/>
            <person name="Smith D.R."/>
            <person name="Sparks H."/>
            <person name="Anderson J."/>
            <person name="Bakaric R."/>
            <person name="Luria V."/>
            <person name="Karger A."/>
            <person name="Kirschner M.W."/>
            <person name="Durand P.M."/>
            <person name="Michod R.E."/>
            <person name="Nozaki H."/>
            <person name="Olson B.J."/>
        </authorList>
    </citation>
    <scope>NUCLEOTIDE SEQUENCE [LARGE SCALE GENOMIC DNA]</scope>
    <source>
        <strain evidence="9">NIES-2863</strain>
    </source>
</reference>
<feature type="compositionally biased region" description="Gly residues" evidence="6">
    <location>
        <begin position="2494"/>
        <end position="2512"/>
    </location>
</feature>
<dbReference type="Proteomes" id="UP000075714">
    <property type="component" value="Unassembled WGS sequence"/>
</dbReference>
<evidence type="ECO:0000256" key="5">
    <source>
        <dbReference type="PROSITE-ProRule" id="PRU00560"/>
    </source>
</evidence>
<feature type="compositionally biased region" description="Acidic residues" evidence="6">
    <location>
        <begin position="868"/>
        <end position="889"/>
    </location>
</feature>
<feature type="compositionally biased region" description="Low complexity" evidence="6">
    <location>
        <begin position="1800"/>
        <end position="1822"/>
    </location>
</feature>
<feature type="region of interest" description="Disordered" evidence="6">
    <location>
        <begin position="2364"/>
        <end position="2389"/>
    </location>
</feature>
<feature type="compositionally biased region" description="Gly residues" evidence="6">
    <location>
        <begin position="858"/>
        <end position="867"/>
    </location>
</feature>
<protein>
    <recommendedName>
        <fullName evidence="7">UvrD-like helicase ATP-binding domain-containing protein</fullName>
    </recommendedName>
</protein>
<evidence type="ECO:0000313" key="8">
    <source>
        <dbReference type="EMBL" id="KXZ52835.1"/>
    </source>
</evidence>
<dbReference type="Pfam" id="PF00580">
    <property type="entry name" value="UvrD-helicase"/>
    <property type="match status" value="1"/>
</dbReference>
<feature type="compositionally biased region" description="Pro residues" evidence="6">
    <location>
        <begin position="2598"/>
        <end position="2609"/>
    </location>
</feature>
<evidence type="ECO:0000256" key="2">
    <source>
        <dbReference type="ARBA" id="ARBA00022801"/>
    </source>
</evidence>
<keyword evidence="9" id="KW-1185">Reference proteome</keyword>
<evidence type="ECO:0000259" key="7">
    <source>
        <dbReference type="PROSITE" id="PS51198"/>
    </source>
</evidence>
<feature type="compositionally biased region" description="Gly residues" evidence="6">
    <location>
        <begin position="2658"/>
        <end position="2671"/>
    </location>
</feature>
<evidence type="ECO:0000256" key="3">
    <source>
        <dbReference type="ARBA" id="ARBA00022806"/>
    </source>
</evidence>
<feature type="region of interest" description="Disordered" evidence="6">
    <location>
        <begin position="2492"/>
        <end position="2513"/>
    </location>
</feature>
<evidence type="ECO:0000256" key="4">
    <source>
        <dbReference type="ARBA" id="ARBA00022840"/>
    </source>
</evidence>
<dbReference type="CDD" id="cd18808">
    <property type="entry name" value="SF1_C_Upf1"/>
    <property type="match status" value="1"/>
</dbReference>
<evidence type="ECO:0000256" key="6">
    <source>
        <dbReference type="SAM" id="MobiDB-lite"/>
    </source>
</evidence>
<feature type="region of interest" description="Disordered" evidence="6">
    <location>
        <begin position="670"/>
        <end position="710"/>
    </location>
</feature>
<feature type="compositionally biased region" description="Low complexity" evidence="6">
    <location>
        <begin position="688"/>
        <end position="703"/>
    </location>
</feature>
<dbReference type="PANTHER" id="PTHR21529:SF4">
    <property type="entry name" value="TPR AND ANKYRIN REPEAT-CONTAINING PROTEIN 1"/>
    <property type="match status" value="1"/>
</dbReference>
<evidence type="ECO:0000313" key="9">
    <source>
        <dbReference type="Proteomes" id="UP000075714"/>
    </source>
</evidence>
<feature type="compositionally biased region" description="Low complexity" evidence="6">
    <location>
        <begin position="2377"/>
        <end position="2389"/>
    </location>
</feature>
<keyword evidence="2 5" id="KW-0378">Hydrolase</keyword>
<dbReference type="OrthoDB" id="3156807at2759"/>
<dbReference type="InterPro" id="IPR014016">
    <property type="entry name" value="UvrD-like_ATP-bd"/>
</dbReference>
<dbReference type="InterPro" id="IPR039904">
    <property type="entry name" value="TRANK1"/>
</dbReference>
<feature type="compositionally biased region" description="Pro residues" evidence="6">
    <location>
        <begin position="2456"/>
        <end position="2474"/>
    </location>
</feature>
<dbReference type="PANTHER" id="PTHR21529">
    <property type="entry name" value="MAMMARY TURMOR VIRUS RECEPTOR HOMOLOG 1, 2 MTVR1, 2"/>
    <property type="match status" value="1"/>
</dbReference>
<keyword evidence="3 5" id="KW-0347">Helicase</keyword>
<feature type="compositionally biased region" description="Low complexity" evidence="6">
    <location>
        <begin position="173"/>
        <end position="184"/>
    </location>
</feature>
<feature type="domain" description="UvrD-like helicase ATP-binding" evidence="7">
    <location>
        <begin position="623"/>
        <end position="1109"/>
    </location>
</feature>
<dbReference type="EMBL" id="LSYV01000009">
    <property type="protein sequence ID" value="KXZ52835.1"/>
    <property type="molecule type" value="Genomic_DNA"/>
</dbReference>
<feature type="region of interest" description="Disordered" evidence="6">
    <location>
        <begin position="1893"/>
        <end position="1914"/>
    </location>
</feature>
<feature type="compositionally biased region" description="Low complexity" evidence="6">
    <location>
        <begin position="1183"/>
        <end position="1194"/>
    </location>
</feature>
<sequence length="2889" mass="306988">MANARVVFSTVAAVGSALLSSTHFPVPVRACVIDEAAQLVEAELAIVLARWPSALRLLVLVGDPKQLPSTVLSLGAKERGYGCSAFERVQGCGRSSMLLDTQYRMHPAISSWPRDTFYGGRVRDGPNVLSKSYDGVAELLGLAWGPYVVVDVGTGREEREQYDDDSGEEPSTAAIAARSGAGASQVRRGGGGSASWCNAHEVAVAAAVVRGVVESWRRLRAAASGDGGGGRDPAARMLLHPDRELSIGVISPYRAQVDAIAPRLASIALDRGDGVRVSVAVRSVDGFQGQEKDVIVLSMVRANPAGTVGFTADPRRLNVAATRARHGLVVLLHEATMRRHPLWARFLENARSRGLLQRAGEQTCLRGALKSVDLDVRRMANLQTAEQDLWRDKPWRVLYTDKLQASLLALERPQRVRVVDQVLAFASGRFPARIDPYAAVHEPFRYHLHVHLLRGGRLALLWGVRLHFLAAERRWVQALQVWDVLSTRHNGRVLLQWIRRIEAELRTFTDEHLAALRRRRPPDAQGAVMPWQWEGELPFRRTRDAQAAAAAGAGHEAAAGGDAARGPGGDGYGGAAGGAAGNADDSGGGGGGSRLLHNKYFLMDALYARLLCVAPRGAVLERMFELTAEQQVVVEARSSIILIGRSGTGKTSVILSRILAAEQAMAVLEGRHDDPDGGAGADPRVAREQAAAAANPAVPDGAGSSAGGGESARRQLLVTLSPKLAAATSKYLRDSMATFRAGLRKAGDNTGDGGERADGAAAEAGTGSDGDGDSGRGGLSALLDDEEAARQFGPLPERLADVSSGSCPLVLDLRRFLGMLDASMERPFAATQRQRALAAAANAAAARGRARRCHAGATGAGAAGGYEGEAEVDDGSDASDEDWDDEDEPGAAAARARAGGAQAEAEAALVEVDYDRFADSYWRHFSSELRKGIRDPALVWREVQTSIKGSLAALSSGCGSLGREEYVALADTRAGGELNAELRGRVYELFRRYEREKERRGEYDIADMTWHLHEQLAASGGGYPGAPFRFVYLDEVQDLTPAQIALFKYICPWPEDGMVLAGDTAQTIAKGVSFRFEALKDVFYHFFMKGQLQPKVPEVTPLLQNFRTHAQISRLAHFGVLEPLLHFFPDALDKLPPESSSIRGPKPLFLLPSCGAIEDMLSDGAPPPFASGSASGSSGGATGSTAAAGSAQDGKAAHPATGAGSEVVVLVPSEAAKEEARRRLSRSDVLVLTATESKGLEFKVVLLYNFFSASRLTPNKWRLLYRTMAAWGHLPDGAVEPGGSHACPTFDPQASPAHSGMAPELKALYVGVTRGREDVVVMESDPAACGPVRELWERTGLVDVRSGLDAGVLGRLQRKVSSEELRKRAQELVTTELYQDAAMMFDRLGDEQSRVFCEAQLARAAAKKAADRGHPDAARQHHARAAALFKQCGKHLSAAKSYESAGMWGDAGDVYHHHCREGLKAAACYEKARRWKDAAERLTEVERPDEGIVERAFDACRRANEYLLGVQAMGRWQEAAKAVSGSSISTITASRAAGAAAPSAAPPAATAPAVGRRAALYWRRMVSLGAVYWKDRPGGEEEMMRFVLMMPGEADQRGWLDRYQLYDMLLRLDIAAGRFLAAARTLERKGDAESLAQAAQYYCEGGAPLLAVELMLRKARAGALWGGKGGDWPPPSGGSASGKYLREAEELIDGSCASGGQGSANRADPLGGCRLEAALLKMLFGIGASRAEGGQRPLQRWEEWRVRLDGREAEAHGSATRMARLCLLRLLSSEALDRAQQLLKPSTQQASRQATGGAGALTQAQLRHQSRQPQAQPSQRQAVAEPSRGGSHADVHALSGGALELLRLWGPYSRLLLEVLRVLGRIQVVAASPRDAMLLAGVQAYHVVRPAGGAEQEGGTGGGGGGAAAAASGASSAGSPTGSLELGCPPSAAWVSRARERLRIALRAGAGAAGAAAAQLPQAISAADFAAAAGLYWRTELEAQSQRVLVALLAMASQLEPDYEAFKNLGQSGGLEYRDAGRSGGAGGGGAAGAVVSLDATQLRAQLLVAAATEARRLVQLAQEQAGGGAPCRQAAERSAALASTLELLFSATAAVPLPAMAHAGSLPAARHAAAEALELYGNEMLAAAAARGPRVVRPLQDSRAGRLWERPAHTHLTYEEVARAALLQPLLPEGWLLRTEQEGRVNWQVPWNARPEGLASWQLLLEAARAADIQRGLVPTGNEWKGTHLVAALSRFGLEALLEYHSGRSLTAKRREWDPWVGMKPLTFLTLLERYTILALSVTTRGLNNLVLPMSLVLDHMTQPGVSDLMSYSVRHTQLTPPNAPRVLHRLLCQVCELLRGLIVSPGGVQPANQLHAVGSAADASAGGSAGPWPTPAQQQRQQRPAPAGLKLDGKEAEELGMFLRRAVVLLFSVAINVRPLPPLPMYRGAGHVGPPPHNPSRPPAAYHQARAPYAPVPPQPLQQAPDPEPPEPAESCCAVVAASAVPGHGHGHGYPGAGRGSHPGRGGGSSAGLHAAMPLLPCTLRLLLDGLRWKLSATRSQRAFEPAMLGPEFSRAMLRGKDRLLKLYVRGVRSPEGMAWANNNKSVDVLDRREVPVPPMQPLPQPQRPLGQARTAGRAAAQKPLTRQLAFFRLPELLLTAAGEDLAGDEDETGGGHDAAGDGGHGGAAADGAAADLPEVAAEHAGDTGSLAGGGAADGPGDEGSAARLAAATANQLGRRCYTMTRLWLCRARQQLLLPALSPLKRARRAARAAVHFLAPAGLGDAARAYGGQLVELACPLQVEAEAAERRLERAVQWLLGQPRPRDEEAERRSAQLLDLALEYRERLHTCAAALDVASQPDLHRALDAAWLVGTVVLPLQQVLYEMGEDQELAEAMAAAAASAGQH</sequence>
<dbReference type="GO" id="GO:0004386">
    <property type="term" value="F:helicase activity"/>
    <property type="evidence" value="ECO:0007669"/>
    <property type="project" value="UniProtKB-UniRule"/>
</dbReference>
<dbReference type="PROSITE" id="PS51198">
    <property type="entry name" value="UVRD_HELICASE_ATP_BIND"/>
    <property type="match status" value="1"/>
</dbReference>
<feature type="compositionally biased region" description="Low complexity" evidence="6">
    <location>
        <begin position="2672"/>
        <end position="2682"/>
    </location>
</feature>
<feature type="region of interest" description="Disordered" evidence="6">
    <location>
        <begin position="1167"/>
        <end position="1202"/>
    </location>
</feature>
<feature type="region of interest" description="Disordered" evidence="6">
    <location>
        <begin position="745"/>
        <end position="780"/>
    </location>
</feature>
<feature type="binding site" evidence="5">
    <location>
        <begin position="644"/>
        <end position="651"/>
    </location>
    <ligand>
        <name>ATP</name>
        <dbReference type="ChEBI" id="CHEBI:30616"/>
    </ligand>
</feature>
<dbReference type="Pfam" id="PF13087">
    <property type="entry name" value="AAA_12"/>
    <property type="match status" value="1"/>
</dbReference>
<feature type="region of interest" description="Disordered" evidence="6">
    <location>
        <begin position="1783"/>
        <end position="1835"/>
    </location>
</feature>
<dbReference type="InterPro" id="IPR027417">
    <property type="entry name" value="P-loop_NTPase"/>
</dbReference>
<dbReference type="GO" id="GO:0005524">
    <property type="term" value="F:ATP binding"/>
    <property type="evidence" value="ECO:0007669"/>
    <property type="project" value="UniProtKB-UniRule"/>
</dbReference>
<feature type="region of interest" description="Disordered" evidence="6">
    <location>
        <begin position="2453"/>
        <end position="2477"/>
    </location>
</feature>
<feature type="region of interest" description="Disordered" evidence="6">
    <location>
        <begin position="2648"/>
        <end position="2706"/>
    </location>
</feature>
<dbReference type="STRING" id="33097.A0A150GSK5"/>
<feature type="compositionally biased region" description="Gly residues" evidence="6">
    <location>
        <begin position="1895"/>
        <end position="1907"/>
    </location>
</feature>
<accession>A0A150GSK5</accession>
<feature type="region of interest" description="Disordered" evidence="6">
    <location>
        <begin position="2598"/>
        <end position="2622"/>
    </location>
</feature>
<proteinExistence type="predicted"/>
<feature type="region of interest" description="Disordered" evidence="6">
    <location>
        <begin position="157"/>
        <end position="190"/>
    </location>
</feature>
<dbReference type="SUPFAM" id="SSF52540">
    <property type="entry name" value="P-loop containing nucleoside triphosphate hydrolases"/>
    <property type="match status" value="2"/>
</dbReference>
<dbReference type="InterPro" id="IPR041679">
    <property type="entry name" value="DNA2/NAM7-like_C"/>
</dbReference>
<dbReference type="InterPro" id="IPR041677">
    <property type="entry name" value="DNA2/NAM7_AAA_11"/>
</dbReference>
<comment type="caution">
    <text evidence="8">The sequence shown here is derived from an EMBL/GenBank/DDBJ whole genome shotgun (WGS) entry which is preliminary data.</text>
</comment>
<keyword evidence="1 5" id="KW-0547">Nucleotide-binding</keyword>
<organism evidence="8 9">
    <name type="scientific">Gonium pectorale</name>
    <name type="common">Green alga</name>
    <dbReference type="NCBI Taxonomy" id="33097"/>
    <lineage>
        <taxon>Eukaryota</taxon>
        <taxon>Viridiplantae</taxon>
        <taxon>Chlorophyta</taxon>
        <taxon>core chlorophytes</taxon>
        <taxon>Chlorophyceae</taxon>
        <taxon>CS clade</taxon>
        <taxon>Chlamydomonadales</taxon>
        <taxon>Volvocaceae</taxon>
        <taxon>Gonium</taxon>
    </lineage>
</organism>
<keyword evidence="4 5" id="KW-0067">ATP-binding</keyword>
<dbReference type="GO" id="GO:0016787">
    <property type="term" value="F:hydrolase activity"/>
    <property type="evidence" value="ECO:0007669"/>
    <property type="project" value="UniProtKB-UniRule"/>
</dbReference>